<sequence length="381" mass="42517">MRRNSRILILTSSYGDGHLQAARSLKQAFHMQGTDEVLIMDLMKEAHPVLNKISTTIYITSMLTSQFGFDYYGWSYYMTRNTKTHLGLGRFFNNLGKKKLKEAVERVRPDAIISTFPYGAVPELCAQIGIPAYTVVTDFTLHSRWVHPNINKYYVATEDLKEELMSIGFAGPQIEVSGIPIRQAFDHAAPANTNKFRGVLSPERRTILILAGSYGVLGNVDEMIDSLQNVPDTQLVVVCGRNEKLERKLRSKFGGRPHCHIFGFVEDIHELMAASSCIVTKAGGLTLSEALSLKVPIFIYKPFAGQEKENANFLARKGAALISHQMEELSGQIRQLLADGAGYGELMQRMSQLQRKSAAEYIIQDMLGSMRQTAPLTGLQH</sequence>
<keyword evidence="7" id="KW-1185">Reference proteome</keyword>
<dbReference type="Gene3D" id="3.40.50.2000">
    <property type="entry name" value="Glycogen Phosphorylase B"/>
    <property type="match status" value="1"/>
</dbReference>
<feature type="domain" description="Glycosyl transferase family 1" evidence="4">
    <location>
        <begin position="196"/>
        <end position="355"/>
    </location>
</feature>
<proteinExistence type="inferred from homology"/>
<dbReference type="RefSeq" id="WP_269880648.1">
    <property type="nucleotide sequence ID" value="NZ_JAQAGZ010000004.1"/>
</dbReference>
<dbReference type="PANTHER" id="PTHR43025:SF3">
    <property type="entry name" value="MONOGALACTOSYLDIACYLGLYCEROL SYNTHASE 1, CHLOROPLASTIC"/>
    <property type="match status" value="1"/>
</dbReference>
<name>A0ABT4Q5Z1_9BACL</name>
<evidence type="ECO:0000259" key="5">
    <source>
        <dbReference type="Pfam" id="PF06925"/>
    </source>
</evidence>
<dbReference type="GO" id="GO:0016757">
    <property type="term" value="F:glycosyltransferase activity"/>
    <property type="evidence" value="ECO:0007669"/>
    <property type="project" value="UniProtKB-KW"/>
</dbReference>
<dbReference type="InterPro" id="IPR001296">
    <property type="entry name" value="Glyco_trans_1"/>
</dbReference>
<dbReference type="EMBL" id="JAQAGZ010000004">
    <property type="protein sequence ID" value="MCZ8512233.1"/>
    <property type="molecule type" value="Genomic_DNA"/>
</dbReference>
<dbReference type="Proteomes" id="UP001527882">
    <property type="component" value="Unassembled WGS sequence"/>
</dbReference>
<protein>
    <submittedName>
        <fullName evidence="6">Glycosyltransferase</fullName>
        <ecNumber evidence="6">2.4.-.-</ecNumber>
    </submittedName>
</protein>
<dbReference type="InterPro" id="IPR009695">
    <property type="entry name" value="Diacylglyc_glucosyltr_N"/>
</dbReference>
<dbReference type="Pfam" id="PF06925">
    <property type="entry name" value="MGDG_synth"/>
    <property type="match status" value="1"/>
</dbReference>
<evidence type="ECO:0000256" key="1">
    <source>
        <dbReference type="ARBA" id="ARBA00006962"/>
    </source>
</evidence>
<dbReference type="PANTHER" id="PTHR43025">
    <property type="entry name" value="MONOGALACTOSYLDIACYLGLYCEROL SYNTHASE"/>
    <property type="match status" value="1"/>
</dbReference>
<dbReference type="Pfam" id="PF00534">
    <property type="entry name" value="Glycos_transf_1"/>
    <property type="match status" value="1"/>
</dbReference>
<keyword evidence="2 6" id="KW-0328">Glycosyltransferase</keyword>
<comment type="similarity">
    <text evidence="1">Belongs to the glycosyltransferase 28 family.</text>
</comment>
<evidence type="ECO:0000256" key="2">
    <source>
        <dbReference type="ARBA" id="ARBA00022676"/>
    </source>
</evidence>
<gene>
    <name evidence="6" type="ORF">O9H85_07285</name>
</gene>
<dbReference type="InterPro" id="IPR050519">
    <property type="entry name" value="Glycosyltransf_28_UgtP"/>
</dbReference>
<accession>A0ABT4Q5Z1</accession>
<evidence type="ECO:0000313" key="6">
    <source>
        <dbReference type="EMBL" id="MCZ8512233.1"/>
    </source>
</evidence>
<evidence type="ECO:0000313" key="7">
    <source>
        <dbReference type="Proteomes" id="UP001527882"/>
    </source>
</evidence>
<keyword evidence="3 6" id="KW-0808">Transferase</keyword>
<comment type="caution">
    <text evidence="6">The sequence shown here is derived from an EMBL/GenBank/DDBJ whole genome shotgun (WGS) entry which is preliminary data.</text>
</comment>
<reference evidence="6 7" key="1">
    <citation type="submission" date="2022-12" db="EMBL/GenBank/DDBJ databases">
        <title>Draft genome sequence of Paenibacillus sp. dW9.</title>
        <authorList>
            <person name="Choi E.-W."/>
            <person name="Kim D.-U."/>
        </authorList>
    </citation>
    <scope>NUCLEOTIDE SEQUENCE [LARGE SCALE GENOMIC DNA]</scope>
    <source>
        <strain evidence="7">dW9</strain>
    </source>
</reference>
<dbReference type="EC" id="2.4.-.-" evidence="6"/>
<evidence type="ECO:0000259" key="4">
    <source>
        <dbReference type="Pfam" id="PF00534"/>
    </source>
</evidence>
<evidence type="ECO:0000256" key="3">
    <source>
        <dbReference type="ARBA" id="ARBA00022679"/>
    </source>
</evidence>
<feature type="domain" description="Diacylglycerol glucosyltransferase N-terminal" evidence="5">
    <location>
        <begin position="18"/>
        <end position="181"/>
    </location>
</feature>
<organism evidence="6 7">
    <name type="scientific">Paenibacillus gyeongsangnamensis</name>
    <dbReference type="NCBI Taxonomy" id="3388067"/>
    <lineage>
        <taxon>Bacteria</taxon>
        <taxon>Bacillati</taxon>
        <taxon>Bacillota</taxon>
        <taxon>Bacilli</taxon>
        <taxon>Bacillales</taxon>
        <taxon>Paenibacillaceae</taxon>
        <taxon>Paenibacillus</taxon>
    </lineage>
</organism>
<dbReference type="SUPFAM" id="SSF53756">
    <property type="entry name" value="UDP-Glycosyltransferase/glycogen phosphorylase"/>
    <property type="match status" value="1"/>
</dbReference>